<evidence type="ECO:0000313" key="2">
    <source>
        <dbReference type="EMBL" id="SHK07224.1"/>
    </source>
</evidence>
<organism evidence="2 3">
    <name type="scientific">Clostridium cavendishii DSM 21758</name>
    <dbReference type="NCBI Taxonomy" id="1121302"/>
    <lineage>
        <taxon>Bacteria</taxon>
        <taxon>Bacillati</taxon>
        <taxon>Bacillota</taxon>
        <taxon>Clostridia</taxon>
        <taxon>Eubacteriales</taxon>
        <taxon>Clostridiaceae</taxon>
        <taxon>Clostridium</taxon>
    </lineage>
</organism>
<reference evidence="2 3" key="1">
    <citation type="submission" date="2016-11" db="EMBL/GenBank/DDBJ databases">
        <authorList>
            <person name="Jaros S."/>
            <person name="Januszkiewicz K."/>
            <person name="Wedrychowicz H."/>
        </authorList>
    </citation>
    <scope>NUCLEOTIDE SEQUENCE [LARGE SCALE GENOMIC DNA]</scope>
    <source>
        <strain evidence="2 3">DSM 21758</strain>
    </source>
</reference>
<dbReference type="Gene3D" id="1.10.530.10">
    <property type="match status" value="1"/>
</dbReference>
<dbReference type="Pfam" id="PF01832">
    <property type="entry name" value="Glucosaminidase"/>
    <property type="match status" value="1"/>
</dbReference>
<dbReference type="AlphaFoldDB" id="A0A1M6PH26"/>
<evidence type="ECO:0000313" key="3">
    <source>
        <dbReference type="Proteomes" id="UP000184310"/>
    </source>
</evidence>
<name>A0A1M6PH26_9CLOT</name>
<dbReference type="SMART" id="SM00047">
    <property type="entry name" value="LYZ2"/>
    <property type="match status" value="1"/>
</dbReference>
<dbReference type="RefSeq" id="WP_072989898.1">
    <property type="nucleotide sequence ID" value="NZ_FQZB01000013.1"/>
</dbReference>
<dbReference type="InterPro" id="IPR011123">
    <property type="entry name" value="Y_Y_Y"/>
</dbReference>
<evidence type="ECO:0000259" key="1">
    <source>
        <dbReference type="SMART" id="SM00047"/>
    </source>
</evidence>
<dbReference type="InterPro" id="IPR002901">
    <property type="entry name" value="MGlyc_endo_b_GlcNAc-like_dom"/>
</dbReference>
<dbReference type="EMBL" id="FQZB01000013">
    <property type="protein sequence ID" value="SHK07224.1"/>
    <property type="molecule type" value="Genomic_DNA"/>
</dbReference>
<proteinExistence type="predicted"/>
<dbReference type="Pfam" id="PF07495">
    <property type="entry name" value="Y_Y_Y"/>
    <property type="match status" value="1"/>
</dbReference>
<dbReference type="GO" id="GO:0004040">
    <property type="term" value="F:amidase activity"/>
    <property type="evidence" value="ECO:0007669"/>
    <property type="project" value="InterPro"/>
</dbReference>
<dbReference type="OrthoDB" id="9816557at2"/>
<gene>
    <name evidence="2" type="ORF">SAMN02745163_03154</name>
</gene>
<keyword evidence="3" id="KW-1185">Reference proteome</keyword>
<protein>
    <submittedName>
        <fullName evidence="2">Beta-N-acetylglucosaminidase</fullName>
    </submittedName>
</protein>
<feature type="domain" description="Mannosyl-glycoprotein endo-beta-N-acetylglucosamidase-like" evidence="1">
    <location>
        <begin position="385"/>
        <end position="564"/>
    </location>
</feature>
<dbReference type="STRING" id="1121302.SAMN02745163_03154"/>
<accession>A0A1M6PH26</accession>
<sequence length="570" mass="64749">MNLRKKVNLFILILIITFFIKGIEVFALSVNINSLNVSKQSAKVGETVNISAIGSGSKNLLYKFSIYDGATWYVLQDYSSRSTTTWKPYRASTSKIKVEIKDRYSPGNYSYKQLDYEVYSNVKASSITTSLNTPQLVNKDIKFTTNTNLTKGVLYKYSVFDGQAWMVVRDYTYDKSYTWKPTKAGDYKIKVDIKEANSKRYPDTSIQTSFQIANPPQIQQLSSNVVSPRKIGNTIVFNTKAIYGTSTLYRYWINDGTQWSMSRDYSIDANYTWIPSKEGNYKIKVDVKDKNSLNQVDSSKEMSFQVLKYGVITYINTNLTLDVFLNSQMNLNSPAQAWSSGDWINASKDQVQYYLNPNNFITDYGINQFLKLNYMDGITVQDLNTVLIGKGVLQGKGQAFLDAGKLYNINPVYLLAHSLLETGNGTSTLATGITLSSIHETFGDINSKIVPLSNPTKVYNVYGYGAYDSNPNLWGSEKAYREGWFSVEQAIIGGAKYISKNYINNSTYNQNTLYKMRWDLTTLSKNPTTPYAHQYATDIGWAYKQSQTIKNIISKMNNSMFYYEVPKFIQ</sequence>
<dbReference type="Proteomes" id="UP000184310">
    <property type="component" value="Unassembled WGS sequence"/>
</dbReference>